<feature type="non-terminal residue" evidence="11">
    <location>
        <position position="109"/>
    </location>
</feature>
<keyword evidence="12" id="KW-1185">Reference proteome</keyword>
<name>A0A9P5MY76_9AGAM</name>
<dbReference type="PROSITE" id="PS50157">
    <property type="entry name" value="ZINC_FINGER_C2H2_2"/>
    <property type="match status" value="2"/>
</dbReference>
<gene>
    <name evidence="11" type="ORF">DFH94DRAFT_611859</name>
</gene>
<dbReference type="Gene3D" id="3.30.160.60">
    <property type="entry name" value="Classic Zinc Finger"/>
    <property type="match status" value="2"/>
</dbReference>
<protein>
    <recommendedName>
        <fullName evidence="10">C2H2-type domain-containing protein</fullName>
    </recommendedName>
</protein>
<evidence type="ECO:0000259" key="10">
    <source>
        <dbReference type="PROSITE" id="PS50157"/>
    </source>
</evidence>
<keyword evidence="5" id="KW-0805">Transcription regulation</keyword>
<feature type="domain" description="C2H2-type" evidence="10">
    <location>
        <begin position="88"/>
        <end position="109"/>
    </location>
</feature>
<feature type="domain" description="C2H2-type" evidence="10">
    <location>
        <begin position="57"/>
        <end position="87"/>
    </location>
</feature>
<keyword evidence="7" id="KW-0539">Nucleus</keyword>
<keyword evidence="6" id="KW-0804">Transcription</keyword>
<evidence type="ECO:0000256" key="1">
    <source>
        <dbReference type="ARBA" id="ARBA00022723"/>
    </source>
</evidence>
<dbReference type="Proteomes" id="UP000759537">
    <property type="component" value="Unassembled WGS sequence"/>
</dbReference>
<reference evidence="11" key="2">
    <citation type="journal article" date="2020" name="Nat. Commun.">
        <title>Large-scale genome sequencing of mycorrhizal fungi provides insights into the early evolution of symbiotic traits.</title>
        <authorList>
            <person name="Miyauchi S."/>
            <person name="Kiss E."/>
            <person name="Kuo A."/>
            <person name="Drula E."/>
            <person name="Kohler A."/>
            <person name="Sanchez-Garcia M."/>
            <person name="Morin E."/>
            <person name="Andreopoulos B."/>
            <person name="Barry K.W."/>
            <person name="Bonito G."/>
            <person name="Buee M."/>
            <person name="Carver A."/>
            <person name="Chen C."/>
            <person name="Cichocki N."/>
            <person name="Clum A."/>
            <person name="Culley D."/>
            <person name="Crous P.W."/>
            <person name="Fauchery L."/>
            <person name="Girlanda M."/>
            <person name="Hayes R.D."/>
            <person name="Keri Z."/>
            <person name="LaButti K."/>
            <person name="Lipzen A."/>
            <person name="Lombard V."/>
            <person name="Magnuson J."/>
            <person name="Maillard F."/>
            <person name="Murat C."/>
            <person name="Nolan M."/>
            <person name="Ohm R.A."/>
            <person name="Pangilinan J."/>
            <person name="Pereira M.F."/>
            <person name="Perotto S."/>
            <person name="Peter M."/>
            <person name="Pfister S."/>
            <person name="Riley R."/>
            <person name="Sitrit Y."/>
            <person name="Stielow J.B."/>
            <person name="Szollosi G."/>
            <person name="Zifcakova L."/>
            <person name="Stursova M."/>
            <person name="Spatafora J.W."/>
            <person name="Tedersoo L."/>
            <person name="Vaario L.M."/>
            <person name="Yamada A."/>
            <person name="Yan M."/>
            <person name="Wang P."/>
            <person name="Xu J."/>
            <person name="Bruns T."/>
            <person name="Baldrian P."/>
            <person name="Vilgalys R."/>
            <person name="Dunand C."/>
            <person name="Henrissat B."/>
            <person name="Grigoriev I.V."/>
            <person name="Hibbett D."/>
            <person name="Nagy L.G."/>
            <person name="Martin F.M."/>
        </authorList>
    </citation>
    <scope>NUCLEOTIDE SEQUENCE</scope>
    <source>
        <strain evidence="11">Prilba</strain>
    </source>
</reference>
<proteinExistence type="predicted"/>
<dbReference type="SMART" id="SM00355">
    <property type="entry name" value="ZnF_C2H2"/>
    <property type="match status" value="2"/>
</dbReference>
<dbReference type="GO" id="GO:0000981">
    <property type="term" value="F:DNA-binding transcription factor activity, RNA polymerase II-specific"/>
    <property type="evidence" value="ECO:0007669"/>
    <property type="project" value="TreeGrafter"/>
</dbReference>
<evidence type="ECO:0000256" key="8">
    <source>
        <dbReference type="PROSITE-ProRule" id="PRU00042"/>
    </source>
</evidence>
<organism evidence="11 12">
    <name type="scientific">Russula ochroleuca</name>
    <dbReference type="NCBI Taxonomy" id="152965"/>
    <lineage>
        <taxon>Eukaryota</taxon>
        <taxon>Fungi</taxon>
        <taxon>Dikarya</taxon>
        <taxon>Basidiomycota</taxon>
        <taxon>Agaricomycotina</taxon>
        <taxon>Agaricomycetes</taxon>
        <taxon>Russulales</taxon>
        <taxon>Russulaceae</taxon>
        <taxon>Russula</taxon>
    </lineage>
</organism>
<dbReference type="InterPro" id="IPR036236">
    <property type="entry name" value="Znf_C2H2_sf"/>
</dbReference>
<dbReference type="PANTHER" id="PTHR23235:SF120">
    <property type="entry name" value="KRUPPEL-LIKE FACTOR 15"/>
    <property type="match status" value="1"/>
</dbReference>
<evidence type="ECO:0000256" key="9">
    <source>
        <dbReference type="SAM" id="MobiDB-lite"/>
    </source>
</evidence>
<feature type="region of interest" description="Disordered" evidence="9">
    <location>
        <begin position="1"/>
        <end position="54"/>
    </location>
</feature>
<dbReference type="PANTHER" id="PTHR23235">
    <property type="entry name" value="KRUEPPEL-LIKE TRANSCRIPTION FACTOR"/>
    <property type="match status" value="1"/>
</dbReference>
<keyword evidence="4" id="KW-0862">Zinc</keyword>
<dbReference type="OrthoDB" id="6365676at2759"/>
<dbReference type="AlphaFoldDB" id="A0A9P5MY76"/>
<feature type="compositionally biased region" description="Basic and acidic residues" evidence="9">
    <location>
        <begin position="45"/>
        <end position="54"/>
    </location>
</feature>
<evidence type="ECO:0000313" key="11">
    <source>
        <dbReference type="EMBL" id="KAF8481625.1"/>
    </source>
</evidence>
<comment type="caution">
    <text evidence="11">The sequence shown here is derived from an EMBL/GenBank/DDBJ whole genome shotgun (WGS) entry which is preliminary data.</text>
</comment>
<sequence length="109" mass="12464">PTAGTSPVIDRHPSPERKTQRTTPRKRIPPPAPVPHLIKKSRGRRVPEPDEARERTHICAVPGCSKSFARAEHLKRHVISLHTHEKPFVCECGKTFARRDNLLQHQRVH</sequence>
<evidence type="ECO:0000256" key="4">
    <source>
        <dbReference type="ARBA" id="ARBA00022833"/>
    </source>
</evidence>
<accession>A0A9P5MY76</accession>
<evidence type="ECO:0000256" key="5">
    <source>
        <dbReference type="ARBA" id="ARBA00023015"/>
    </source>
</evidence>
<evidence type="ECO:0000256" key="7">
    <source>
        <dbReference type="ARBA" id="ARBA00023242"/>
    </source>
</evidence>
<feature type="non-terminal residue" evidence="11">
    <location>
        <position position="1"/>
    </location>
</feature>
<evidence type="ECO:0000256" key="6">
    <source>
        <dbReference type="ARBA" id="ARBA00023163"/>
    </source>
</evidence>
<dbReference type="GO" id="GO:0000978">
    <property type="term" value="F:RNA polymerase II cis-regulatory region sequence-specific DNA binding"/>
    <property type="evidence" value="ECO:0007669"/>
    <property type="project" value="TreeGrafter"/>
</dbReference>
<reference evidence="11" key="1">
    <citation type="submission" date="2019-10" db="EMBL/GenBank/DDBJ databases">
        <authorList>
            <consortium name="DOE Joint Genome Institute"/>
            <person name="Kuo A."/>
            <person name="Miyauchi S."/>
            <person name="Kiss E."/>
            <person name="Drula E."/>
            <person name="Kohler A."/>
            <person name="Sanchez-Garcia M."/>
            <person name="Andreopoulos B."/>
            <person name="Barry K.W."/>
            <person name="Bonito G."/>
            <person name="Buee M."/>
            <person name="Carver A."/>
            <person name="Chen C."/>
            <person name="Cichocki N."/>
            <person name="Clum A."/>
            <person name="Culley D."/>
            <person name="Crous P.W."/>
            <person name="Fauchery L."/>
            <person name="Girlanda M."/>
            <person name="Hayes R."/>
            <person name="Keri Z."/>
            <person name="LaButti K."/>
            <person name="Lipzen A."/>
            <person name="Lombard V."/>
            <person name="Magnuson J."/>
            <person name="Maillard F."/>
            <person name="Morin E."/>
            <person name="Murat C."/>
            <person name="Nolan M."/>
            <person name="Ohm R."/>
            <person name="Pangilinan J."/>
            <person name="Pereira M."/>
            <person name="Perotto S."/>
            <person name="Peter M."/>
            <person name="Riley R."/>
            <person name="Sitrit Y."/>
            <person name="Stielow B."/>
            <person name="Szollosi G."/>
            <person name="Zifcakova L."/>
            <person name="Stursova M."/>
            <person name="Spatafora J.W."/>
            <person name="Tedersoo L."/>
            <person name="Vaario L.-M."/>
            <person name="Yamada A."/>
            <person name="Yan M."/>
            <person name="Wang P."/>
            <person name="Xu J."/>
            <person name="Bruns T."/>
            <person name="Baldrian P."/>
            <person name="Vilgalys R."/>
            <person name="Henrissat B."/>
            <person name="Grigoriev I.V."/>
            <person name="Hibbett D."/>
            <person name="Nagy L.G."/>
            <person name="Martin F.M."/>
        </authorList>
    </citation>
    <scope>NUCLEOTIDE SEQUENCE</scope>
    <source>
        <strain evidence="11">Prilba</strain>
    </source>
</reference>
<dbReference type="FunFam" id="3.30.160.60:FF:001949">
    <property type="entry name" value="zinc finger protein 62 homolog isoform X2"/>
    <property type="match status" value="1"/>
</dbReference>
<keyword evidence="3 8" id="KW-0863">Zinc-finger</keyword>
<keyword evidence="1" id="KW-0479">Metal-binding</keyword>
<evidence type="ECO:0000256" key="3">
    <source>
        <dbReference type="ARBA" id="ARBA00022771"/>
    </source>
</evidence>
<feature type="compositionally biased region" description="Basic and acidic residues" evidence="9">
    <location>
        <begin position="9"/>
        <end position="19"/>
    </location>
</feature>
<dbReference type="Pfam" id="PF00096">
    <property type="entry name" value="zf-C2H2"/>
    <property type="match status" value="2"/>
</dbReference>
<dbReference type="PROSITE" id="PS00028">
    <property type="entry name" value="ZINC_FINGER_C2H2_1"/>
    <property type="match status" value="1"/>
</dbReference>
<evidence type="ECO:0000313" key="12">
    <source>
        <dbReference type="Proteomes" id="UP000759537"/>
    </source>
</evidence>
<dbReference type="InterPro" id="IPR013087">
    <property type="entry name" value="Znf_C2H2_type"/>
</dbReference>
<dbReference type="SUPFAM" id="SSF57667">
    <property type="entry name" value="beta-beta-alpha zinc fingers"/>
    <property type="match status" value="1"/>
</dbReference>
<keyword evidence="2" id="KW-0677">Repeat</keyword>
<evidence type="ECO:0000256" key="2">
    <source>
        <dbReference type="ARBA" id="ARBA00022737"/>
    </source>
</evidence>
<dbReference type="GO" id="GO:0008270">
    <property type="term" value="F:zinc ion binding"/>
    <property type="evidence" value="ECO:0007669"/>
    <property type="project" value="UniProtKB-KW"/>
</dbReference>
<dbReference type="EMBL" id="WHVB01000006">
    <property type="protein sequence ID" value="KAF8481625.1"/>
    <property type="molecule type" value="Genomic_DNA"/>
</dbReference>